<accession>A0A8J6H5S8</accession>
<protein>
    <submittedName>
        <fullName evidence="1">Uncharacterized protein</fullName>
    </submittedName>
</protein>
<dbReference type="Proteomes" id="UP000719412">
    <property type="component" value="Unassembled WGS sequence"/>
</dbReference>
<evidence type="ECO:0000313" key="1">
    <source>
        <dbReference type="EMBL" id="KAH0807813.1"/>
    </source>
</evidence>
<reference evidence="1" key="1">
    <citation type="journal article" date="2020" name="J Insects Food Feed">
        <title>The yellow mealworm (Tenebrio molitor) genome: a resource for the emerging insects as food and feed industry.</title>
        <authorList>
            <person name="Eriksson T."/>
            <person name="Andere A."/>
            <person name="Kelstrup H."/>
            <person name="Emery V."/>
            <person name="Picard C."/>
        </authorList>
    </citation>
    <scope>NUCLEOTIDE SEQUENCE</scope>
    <source>
        <strain evidence="1">Stoneville</strain>
        <tissue evidence="1">Whole head</tissue>
    </source>
</reference>
<keyword evidence="2" id="KW-1185">Reference proteome</keyword>
<name>A0A8J6H5S8_TENMO</name>
<evidence type="ECO:0000313" key="2">
    <source>
        <dbReference type="Proteomes" id="UP000719412"/>
    </source>
</evidence>
<comment type="caution">
    <text evidence="1">The sequence shown here is derived from an EMBL/GenBank/DDBJ whole genome shotgun (WGS) entry which is preliminary data.</text>
</comment>
<sequence length="66" mass="7248">MGDRCGLCGGRNGNARESRPFSGWNATIGLLRLFANDNLAVATLLHLRRLIYPTMIVVAVDHIRPS</sequence>
<reference evidence="1" key="2">
    <citation type="submission" date="2021-08" db="EMBL/GenBank/DDBJ databases">
        <authorList>
            <person name="Eriksson T."/>
        </authorList>
    </citation>
    <scope>NUCLEOTIDE SEQUENCE</scope>
    <source>
        <strain evidence="1">Stoneville</strain>
        <tissue evidence="1">Whole head</tissue>
    </source>
</reference>
<dbReference type="EMBL" id="JABDTM020029659">
    <property type="protein sequence ID" value="KAH0807813.1"/>
    <property type="molecule type" value="Genomic_DNA"/>
</dbReference>
<organism evidence="1 2">
    <name type="scientific">Tenebrio molitor</name>
    <name type="common">Yellow mealworm beetle</name>
    <dbReference type="NCBI Taxonomy" id="7067"/>
    <lineage>
        <taxon>Eukaryota</taxon>
        <taxon>Metazoa</taxon>
        <taxon>Ecdysozoa</taxon>
        <taxon>Arthropoda</taxon>
        <taxon>Hexapoda</taxon>
        <taxon>Insecta</taxon>
        <taxon>Pterygota</taxon>
        <taxon>Neoptera</taxon>
        <taxon>Endopterygota</taxon>
        <taxon>Coleoptera</taxon>
        <taxon>Polyphaga</taxon>
        <taxon>Cucujiformia</taxon>
        <taxon>Tenebrionidae</taxon>
        <taxon>Tenebrio</taxon>
    </lineage>
</organism>
<gene>
    <name evidence="1" type="ORF">GEV33_014978</name>
</gene>
<dbReference type="AlphaFoldDB" id="A0A8J6H5S8"/>
<proteinExistence type="predicted"/>